<feature type="region of interest" description="Disordered" evidence="1">
    <location>
        <begin position="1"/>
        <end position="34"/>
    </location>
</feature>
<dbReference type="Proteomes" id="UP000305948">
    <property type="component" value="Unassembled WGS sequence"/>
</dbReference>
<proteinExistence type="predicted"/>
<gene>
    <name evidence="2" type="ORF">OE88DRAFT_1739332</name>
</gene>
<feature type="compositionally biased region" description="Acidic residues" evidence="1">
    <location>
        <begin position="102"/>
        <end position="111"/>
    </location>
</feature>
<accession>A0A5C3MPC1</accession>
<dbReference type="EMBL" id="ML213528">
    <property type="protein sequence ID" value="TFK46727.1"/>
    <property type="molecule type" value="Genomic_DNA"/>
</dbReference>
<reference evidence="2 3" key="1">
    <citation type="journal article" date="2019" name="Nat. Ecol. Evol.">
        <title>Megaphylogeny resolves global patterns of mushroom evolution.</title>
        <authorList>
            <person name="Varga T."/>
            <person name="Krizsan K."/>
            <person name="Foldi C."/>
            <person name="Dima B."/>
            <person name="Sanchez-Garcia M."/>
            <person name="Sanchez-Ramirez S."/>
            <person name="Szollosi G.J."/>
            <person name="Szarkandi J.G."/>
            <person name="Papp V."/>
            <person name="Albert L."/>
            <person name="Andreopoulos W."/>
            <person name="Angelini C."/>
            <person name="Antonin V."/>
            <person name="Barry K.W."/>
            <person name="Bougher N.L."/>
            <person name="Buchanan P."/>
            <person name="Buyck B."/>
            <person name="Bense V."/>
            <person name="Catcheside P."/>
            <person name="Chovatia M."/>
            <person name="Cooper J."/>
            <person name="Damon W."/>
            <person name="Desjardin D."/>
            <person name="Finy P."/>
            <person name="Geml J."/>
            <person name="Haridas S."/>
            <person name="Hughes K."/>
            <person name="Justo A."/>
            <person name="Karasinski D."/>
            <person name="Kautmanova I."/>
            <person name="Kiss B."/>
            <person name="Kocsube S."/>
            <person name="Kotiranta H."/>
            <person name="LaButti K.M."/>
            <person name="Lechner B.E."/>
            <person name="Liimatainen K."/>
            <person name="Lipzen A."/>
            <person name="Lukacs Z."/>
            <person name="Mihaltcheva S."/>
            <person name="Morgado L.N."/>
            <person name="Niskanen T."/>
            <person name="Noordeloos M.E."/>
            <person name="Ohm R.A."/>
            <person name="Ortiz-Santana B."/>
            <person name="Ovrebo C."/>
            <person name="Racz N."/>
            <person name="Riley R."/>
            <person name="Savchenko A."/>
            <person name="Shiryaev A."/>
            <person name="Soop K."/>
            <person name="Spirin V."/>
            <person name="Szebenyi C."/>
            <person name="Tomsovsky M."/>
            <person name="Tulloss R.E."/>
            <person name="Uehling J."/>
            <person name="Grigoriev I.V."/>
            <person name="Vagvolgyi C."/>
            <person name="Papp T."/>
            <person name="Martin F.M."/>
            <person name="Miettinen O."/>
            <person name="Hibbett D.S."/>
            <person name="Nagy L.G."/>
        </authorList>
    </citation>
    <scope>NUCLEOTIDE SEQUENCE [LARGE SCALE GENOMIC DNA]</scope>
    <source>
        <strain evidence="2 3">OMC1185</strain>
    </source>
</reference>
<name>A0A5C3MPC1_9AGAM</name>
<evidence type="ECO:0000256" key="1">
    <source>
        <dbReference type="SAM" id="MobiDB-lite"/>
    </source>
</evidence>
<sequence length="310" mass="35688">MTYDYDYRAPTPPPTPPHFKHKHALPHHSSSKHSPVRAYDISCFLDPAYASGSSCSQSSSSPSSAYIDRHGDLHDPDYRPFAHGPAGTRNRAHGGGINVDTPSDDDESDGSETERVHRHTRLTTYPHLQRHQDRGRSESGSRTRHPSPRRYVPYYEPPYATTGLSSSPEEDDATATASNWMGHYGNNVRIRRADEEENPFEDGFGYEDEDAERKGRRLLKTRRFSRREKRKSKEESRDLEKREVARTPTPYHFDLDEEPEEGAQDLIPTQPEWTPTCTQSIRRQWQSVSLSLRFSIFRARRRLRGKLLNK</sequence>
<feature type="region of interest" description="Disordered" evidence="1">
    <location>
        <begin position="224"/>
        <end position="256"/>
    </location>
</feature>
<feature type="compositionally biased region" description="Basic and acidic residues" evidence="1">
    <location>
        <begin position="231"/>
        <end position="245"/>
    </location>
</feature>
<evidence type="ECO:0000313" key="3">
    <source>
        <dbReference type="Proteomes" id="UP000305948"/>
    </source>
</evidence>
<organism evidence="2 3">
    <name type="scientific">Heliocybe sulcata</name>
    <dbReference type="NCBI Taxonomy" id="5364"/>
    <lineage>
        <taxon>Eukaryota</taxon>
        <taxon>Fungi</taxon>
        <taxon>Dikarya</taxon>
        <taxon>Basidiomycota</taxon>
        <taxon>Agaricomycotina</taxon>
        <taxon>Agaricomycetes</taxon>
        <taxon>Gloeophyllales</taxon>
        <taxon>Gloeophyllaceae</taxon>
        <taxon>Heliocybe</taxon>
    </lineage>
</organism>
<feature type="compositionally biased region" description="Low complexity" evidence="1">
    <location>
        <begin position="149"/>
        <end position="159"/>
    </location>
</feature>
<protein>
    <submittedName>
        <fullName evidence="2">Uncharacterized protein</fullName>
    </submittedName>
</protein>
<dbReference type="AlphaFoldDB" id="A0A5C3MPC1"/>
<feature type="compositionally biased region" description="Basic and acidic residues" evidence="1">
    <location>
        <begin position="130"/>
        <end position="141"/>
    </location>
</feature>
<feature type="region of interest" description="Disordered" evidence="1">
    <location>
        <begin position="52"/>
        <end position="180"/>
    </location>
</feature>
<evidence type="ECO:0000313" key="2">
    <source>
        <dbReference type="EMBL" id="TFK46727.1"/>
    </source>
</evidence>
<dbReference type="OrthoDB" id="3021720at2759"/>
<feature type="compositionally biased region" description="Low complexity" evidence="1">
    <location>
        <begin position="52"/>
        <end position="64"/>
    </location>
</feature>
<feature type="compositionally biased region" description="Basic residues" evidence="1">
    <location>
        <begin position="18"/>
        <end position="34"/>
    </location>
</feature>
<feature type="compositionally biased region" description="Basic and acidic residues" evidence="1">
    <location>
        <begin position="67"/>
        <end position="80"/>
    </location>
</feature>
<keyword evidence="3" id="KW-1185">Reference proteome</keyword>